<feature type="transmembrane region" description="Helical" evidence="2">
    <location>
        <begin position="12"/>
        <end position="29"/>
    </location>
</feature>
<evidence type="ECO:0000256" key="2">
    <source>
        <dbReference type="SAM" id="Phobius"/>
    </source>
</evidence>
<dbReference type="Proteomes" id="UP000886657">
    <property type="component" value="Unassembled WGS sequence"/>
</dbReference>
<protein>
    <submittedName>
        <fullName evidence="3">DUF4337 domain-containing protein</fullName>
    </submittedName>
</protein>
<keyword evidence="2" id="KW-0812">Transmembrane</keyword>
<accession>A0A9D7SHE2</accession>
<gene>
    <name evidence="3" type="ORF">IPP58_10285</name>
</gene>
<dbReference type="InterPro" id="IPR025570">
    <property type="entry name" value="DUF4337"/>
</dbReference>
<dbReference type="Pfam" id="PF14235">
    <property type="entry name" value="DUF4337"/>
    <property type="match status" value="1"/>
</dbReference>
<keyword evidence="2" id="KW-0472">Membrane</keyword>
<reference evidence="3" key="1">
    <citation type="submission" date="2020-10" db="EMBL/GenBank/DDBJ databases">
        <title>Connecting structure to function with the recovery of over 1000 high-quality activated sludge metagenome-assembled genomes encoding full-length rRNA genes using long-read sequencing.</title>
        <authorList>
            <person name="Singleton C.M."/>
            <person name="Petriglieri F."/>
            <person name="Kristensen J.M."/>
            <person name="Kirkegaard R.H."/>
            <person name="Michaelsen T.Y."/>
            <person name="Andersen M.H."/>
            <person name="Karst S.M."/>
            <person name="Dueholm M.S."/>
            <person name="Nielsen P.H."/>
            <person name="Albertsen M."/>
        </authorList>
    </citation>
    <scope>NUCLEOTIDE SEQUENCE</scope>
    <source>
        <strain evidence="3">Skiv_18-Q3-R9-52_MAXAC.067</strain>
    </source>
</reference>
<evidence type="ECO:0000256" key="1">
    <source>
        <dbReference type="SAM" id="Coils"/>
    </source>
</evidence>
<sequence>MADDKKEPWLNLLALTTVILAVCATLATFKGGGYSTKTVLNQAMASDQWAYFQAKGIKGNLYEVEALRLKRELELAPKASLPLLEKSLADVEKKVAKYEGEKAEIQKKATEFEEAKADAQKHGAPFGLAVIYLQIGILLSSIAALLKQKPVYWAGLAVGLVGVVYFANGFLLFFPV</sequence>
<organism evidence="3 4">
    <name type="scientific">Candidatus Geothrix skivensis</name>
    <dbReference type="NCBI Taxonomy" id="2954439"/>
    <lineage>
        <taxon>Bacteria</taxon>
        <taxon>Pseudomonadati</taxon>
        <taxon>Acidobacteriota</taxon>
        <taxon>Holophagae</taxon>
        <taxon>Holophagales</taxon>
        <taxon>Holophagaceae</taxon>
        <taxon>Geothrix</taxon>
    </lineage>
</organism>
<keyword evidence="1" id="KW-0175">Coiled coil</keyword>
<feature type="transmembrane region" description="Helical" evidence="2">
    <location>
        <begin position="152"/>
        <end position="174"/>
    </location>
</feature>
<comment type="caution">
    <text evidence="3">The sequence shown here is derived from an EMBL/GenBank/DDBJ whole genome shotgun (WGS) entry which is preliminary data.</text>
</comment>
<evidence type="ECO:0000313" key="3">
    <source>
        <dbReference type="EMBL" id="MBK9796866.1"/>
    </source>
</evidence>
<dbReference type="EMBL" id="JADKIO010000008">
    <property type="protein sequence ID" value="MBK9796866.1"/>
    <property type="molecule type" value="Genomic_DNA"/>
</dbReference>
<evidence type="ECO:0000313" key="4">
    <source>
        <dbReference type="Proteomes" id="UP000886657"/>
    </source>
</evidence>
<proteinExistence type="predicted"/>
<feature type="transmembrane region" description="Helical" evidence="2">
    <location>
        <begin position="126"/>
        <end position="146"/>
    </location>
</feature>
<keyword evidence="2" id="KW-1133">Transmembrane helix</keyword>
<dbReference type="AlphaFoldDB" id="A0A9D7SHE2"/>
<feature type="coiled-coil region" evidence="1">
    <location>
        <begin position="81"/>
        <end position="122"/>
    </location>
</feature>
<name>A0A9D7SHE2_9BACT</name>